<gene>
    <name evidence="1" type="ORF">BV25DRAFT_1772750</name>
</gene>
<evidence type="ECO:0000313" key="2">
    <source>
        <dbReference type="Proteomes" id="UP000814140"/>
    </source>
</evidence>
<evidence type="ECO:0000313" key="1">
    <source>
        <dbReference type="EMBL" id="KAI0064803.1"/>
    </source>
</evidence>
<accession>A0ACB8T8C8</accession>
<organism evidence="1 2">
    <name type="scientific">Artomyces pyxidatus</name>
    <dbReference type="NCBI Taxonomy" id="48021"/>
    <lineage>
        <taxon>Eukaryota</taxon>
        <taxon>Fungi</taxon>
        <taxon>Dikarya</taxon>
        <taxon>Basidiomycota</taxon>
        <taxon>Agaricomycotina</taxon>
        <taxon>Agaricomycetes</taxon>
        <taxon>Russulales</taxon>
        <taxon>Auriscalpiaceae</taxon>
        <taxon>Artomyces</taxon>
    </lineage>
</organism>
<comment type="caution">
    <text evidence="1">The sequence shown here is derived from an EMBL/GenBank/DDBJ whole genome shotgun (WGS) entry which is preliminary data.</text>
</comment>
<feature type="non-terminal residue" evidence="1">
    <location>
        <position position="1"/>
    </location>
</feature>
<proteinExistence type="predicted"/>
<sequence length="162" mass="18725">CSDCLLSISKVLIPRYALANGLYRGHLPVEFQDLTWVEEMVCSIYRSSTMVTRIYGSLDPNTPRVFHGNTCAHELNVYSLVNILPRTPSDMNDMLSVVFIGNQKDKMSALKKLFFIRKKKVWKFLIWLKAHNKLYKDVTLSEDSLDMYSDIDIIPGLYERVI</sequence>
<dbReference type="Proteomes" id="UP000814140">
    <property type="component" value="Unassembled WGS sequence"/>
</dbReference>
<protein>
    <submittedName>
        <fullName evidence="1">Uncharacterized protein</fullName>
    </submittedName>
</protein>
<name>A0ACB8T8C8_9AGAM</name>
<reference evidence="1" key="1">
    <citation type="submission" date="2021-03" db="EMBL/GenBank/DDBJ databases">
        <authorList>
            <consortium name="DOE Joint Genome Institute"/>
            <person name="Ahrendt S."/>
            <person name="Looney B.P."/>
            <person name="Miyauchi S."/>
            <person name="Morin E."/>
            <person name="Drula E."/>
            <person name="Courty P.E."/>
            <person name="Chicoki N."/>
            <person name="Fauchery L."/>
            <person name="Kohler A."/>
            <person name="Kuo A."/>
            <person name="Labutti K."/>
            <person name="Pangilinan J."/>
            <person name="Lipzen A."/>
            <person name="Riley R."/>
            <person name="Andreopoulos W."/>
            <person name="He G."/>
            <person name="Johnson J."/>
            <person name="Barry K.W."/>
            <person name="Grigoriev I.V."/>
            <person name="Nagy L."/>
            <person name="Hibbett D."/>
            <person name="Henrissat B."/>
            <person name="Matheny P.B."/>
            <person name="Labbe J."/>
            <person name="Martin F."/>
        </authorList>
    </citation>
    <scope>NUCLEOTIDE SEQUENCE</scope>
    <source>
        <strain evidence="1">HHB10654</strain>
    </source>
</reference>
<reference evidence="1" key="2">
    <citation type="journal article" date="2022" name="New Phytol.">
        <title>Evolutionary transition to the ectomycorrhizal habit in the genomes of a hyperdiverse lineage of mushroom-forming fungi.</title>
        <authorList>
            <person name="Looney B."/>
            <person name="Miyauchi S."/>
            <person name="Morin E."/>
            <person name="Drula E."/>
            <person name="Courty P.E."/>
            <person name="Kohler A."/>
            <person name="Kuo A."/>
            <person name="LaButti K."/>
            <person name="Pangilinan J."/>
            <person name="Lipzen A."/>
            <person name="Riley R."/>
            <person name="Andreopoulos W."/>
            <person name="He G."/>
            <person name="Johnson J."/>
            <person name="Nolan M."/>
            <person name="Tritt A."/>
            <person name="Barry K.W."/>
            <person name="Grigoriev I.V."/>
            <person name="Nagy L.G."/>
            <person name="Hibbett D."/>
            <person name="Henrissat B."/>
            <person name="Matheny P.B."/>
            <person name="Labbe J."/>
            <person name="Martin F.M."/>
        </authorList>
    </citation>
    <scope>NUCLEOTIDE SEQUENCE</scope>
    <source>
        <strain evidence="1">HHB10654</strain>
    </source>
</reference>
<dbReference type="EMBL" id="MU277197">
    <property type="protein sequence ID" value="KAI0064803.1"/>
    <property type="molecule type" value="Genomic_DNA"/>
</dbReference>
<keyword evidence="2" id="KW-1185">Reference proteome</keyword>
<feature type="non-terminal residue" evidence="1">
    <location>
        <position position="162"/>
    </location>
</feature>